<dbReference type="Pfam" id="PF12609">
    <property type="entry name" value="DUF3774"/>
    <property type="match status" value="1"/>
</dbReference>
<dbReference type="AlphaFoldDB" id="A0A2G9H9N4"/>
<dbReference type="PANTHER" id="PTHR33090">
    <property type="entry name" value="DUF3774 DOMAIN PROTEIN-RELATED"/>
    <property type="match status" value="1"/>
</dbReference>
<name>A0A2G9H9N4_9LAMI</name>
<evidence type="ECO:0000313" key="1">
    <source>
        <dbReference type="EMBL" id="PIN14241.1"/>
    </source>
</evidence>
<accession>A0A2G9H9N4</accession>
<dbReference type="OrthoDB" id="1923904at2759"/>
<dbReference type="Proteomes" id="UP000231279">
    <property type="component" value="Unassembled WGS sequence"/>
</dbReference>
<organism evidence="1 2">
    <name type="scientific">Handroanthus impetiginosus</name>
    <dbReference type="NCBI Taxonomy" id="429701"/>
    <lineage>
        <taxon>Eukaryota</taxon>
        <taxon>Viridiplantae</taxon>
        <taxon>Streptophyta</taxon>
        <taxon>Embryophyta</taxon>
        <taxon>Tracheophyta</taxon>
        <taxon>Spermatophyta</taxon>
        <taxon>Magnoliopsida</taxon>
        <taxon>eudicotyledons</taxon>
        <taxon>Gunneridae</taxon>
        <taxon>Pentapetalae</taxon>
        <taxon>asterids</taxon>
        <taxon>lamiids</taxon>
        <taxon>Lamiales</taxon>
        <taxon>Bignoniaceae</taxon>
        <taxon>Crescentiina</taxon>
        <taxon>Tabebuia alliance</taxon>
        <taxon>Handroanthus</taxon>
    </lineage>
</organism>
<dbReference type="InterPro" id="IPR022251">
    <property type="entry name" value="DUF3774_wound-induced"/>
</dbReference>
<gene>
    <name evidence="1" type="ORF">CDL12_13138</name>
</gene>
<proteinExistence type="predicted"/>
<reference evidence="2" key="1">
    <citation type="journal article" date="2018" name="Gigascience">
        <title>Genome assembly of the Pink Ipe (Handroanthus impetiginosus, Bignoniaceae), a highly valued, ecologically keystone Neotropical timber forest tree.</title>
        <authorList>
            <person name="Silva-Junior O.B."/>
            <person name="Grattapaglia D."/>
            <person name="Novaes E."/>
            <person name="Collevatti R.G."/>
        </authorList>
    </citation>
    <scope>NUCLEOTIDE SEQUENCE [LARGE SCALE GENOMIC DNA]</scope>
    <source>
        <strain evidence="2">cv. UFG-1</strain>
    </source>
</reference>
<protein>
    <submittedName>
        <fullName evidence="1">Uncharacterized protein</fullName>
    </submittedName>
</protein>
<sequence length="94" mass="10047">MNYMSRVWMATSVAMVNSHSSDQGQKLKSGLMSLKQGKKHFFSSGGDAAELRPLSGVLNSEAGGFLGGGGGDDKGRQTDDSLRQVMYLNCWGQS</sequence>
<evidence type="ECO:0000313" key="2">
    <source>
        <dbReference type="Proteomes" id="UP000231279"/>
    </source>
</evidence>
<keyword evidence="2" id="KW-1185">Reference proteome</keyword>
<dbReference type="EMBL" id="NKXS01002321">
    <property type="protein sequence ID" value="PIN14241.1"/>
    <property type="molecule type" value="Genomic_DNA"/>
</dbReference>
<comment type="caution">
    <text evidence="1">The sequence shown here is derived from an EMBL/GenBank/DDBJ whole genome shotgun (WGS) entry which is preliminary data.</text>
</comment>